<dbReference type="InterPro" id="IPR017887">
    <property type="entry name" value="TF_TCP_subgr"/>
</dbReference>
<protein>
    <recommendedName>
        <fullName evidence="7">TCP domain-containing protein</fullName>
    </recommendedName>
</protein>
<evidence type="ECO:0000313" key="8">
    <source>
        <dbReference type="EMBL" id="KAE8707828.1"/>
    </source>
</evidence>
<evidence type="ECO:0000256" key="6">
    <source>
        <dbReference type="SAM" id="MobiDB-lite"/>
    </source>
</evidence>
<dbReference type="Pfam" id="PF03634">
    <property type="entry name" value="TCP"/>
    <property type="match status" value="1"/>
</dbReference>
<comment type="subcellular location">
    <subcellularLocation>
        <location evidence="1">Nucleus</location>
    </subcellularLocation>
</comment>
<dbReference type="GO" id="GO:0003700">
    <property type="term" value="F:DNA-binding transcription factor activity"/>
    <property type="evidence" value="ECO:0007669"/>
    <property type="project" value="InterPro"/>
</dbReference>
<evidence type="ECO:0000256" key="5">
    <source>
        <dbReference type="ARBA" id="ARBA00023242"/>
    </source>
</evidence>
<dbReference type="AlphaFoldDB" id="A0A6A3AVI6"/>
<dbReference type="Proteomes" id="UP000436088">
    <property type="component" value="Unassembled WGS sequence"/>
</dbReference>
<feature type="region of interest" description="Disordered" evidence="6">
    <location>
        <begin position="284"/>
        <end position="304"/>
    </location>
</feature>
<dbReference type="PANTHER" id="PTHR31072:SF93">
    <property type="entry name" value="TRANSCRIPTION FACTOR TCP24"/>
    <property type="match status" value="1"/>
</dbReference>
<name>A0A6A3AVI6_HIBSY</name>
<evidence type="ECO:0000256" key="3">
    <source>
        <dbReference type="ARBA" id="ARBA00023125"/>
    </source>
</evidence>
<comment type="caution">
    <text evidence="8">The sequence shown here is derived from an EMBL/GenBank/DDBJ whole genome shotgun (WGS) entry which is preliminary data.</text>
</comment>
<keyword evidence="3" id="KW-0238">DNA-binding</keyword>
<keyword evidence="5" id="KW-0539">Nucleus</keyword>
<organism evidence="8 9">
    <name type="scientific">Hibiscus syriacus</name>
    <name type="common">Rose of Sharon</name>
    <dbReference type="NCBI Taxonomy" id="106335"/>
    <lineage>
        <taxon>Eukaryota</taxon>
        <taxon>Viridiplantae</taxon>
        <taxon>Streptophyta</taxon>
        <taxon>Embryophyta</taxon>
        <taxon>Tracheophyta</taxon>
        <taxon>Spermatophyta</taxon>
        <taxon>Magnoliopsida</taxon>
        <taxon>eudicotyledons</taxon>
        <taxon>Gunneridae</taxon>
        <taxon>Pentapetalae</taxon>
        <taxon>rosids</taxon>
        <taxon>malvids</taxon>
        <taxon>Malvales</taxon>
        <taxon>Malvaceae</taxon>
        <taxon>Malvoideae</taxon>
        <taxon>Hibiscus</taxon>
    </lineage>
</organism>
<feature type="domain" description="TCP" evidence="7">
    <location>
        <begin position="37"/>
        <end position="95"/>
    </location>
</feature>
<feature type="region of interest" description="Disordered" evidence="6">
    <location>
        <begin position="107"/>
        <end position="140"/>
    </location>
</feature>
<feature type="region of interest" description="Disordered" evidence="6">
    <location>
        <begin position="205"/>
        <end position="230"/>
    </location>
</feature>
<dbReference type="GO" id="GO:0005634">
    <property type="term" value="C:nucleus"/>
    <property type="evidence" value="ECO:0007669"/>
    <property type="project" value="UniProtKB-SubCell"/>
</dbReference>
<evidence type="ECO:0000259" key="7">
    <source>
        <dbReference type="PROSITE" id="PS51369"/>
    </source>
</evidence>
<evidence type="ECO:0000313" key="9">
    <source>
        <dbReference type="Proteomes" id="UP000436088"/>
    </source>
</evidence>
<keyword evidence="9" id="KW-1185">Reference proteome</keyword>
<feature type="compositionally biased region" description="Gly residues" evidence="6">
    <location>
        <begin position="209"/>
        <end position="224"/>
    </location>
</feature>
<dbReference type="GO" id="GO:0043565">
    <property type="term" value="F:sequence-specific DNA binding"/>
    <property type="evidence" value="ECO:0007669"/>
    <property type="project" value="TreeGrafter"/>
</dbReference>
<dbReference type="EMBL" id="VEPZ02000958">
    <property type="protein sequence ID" value="KAE8707828.1"/>
    <property type="molecule type" value="Genomic_DNA"/>
</dbReference>
<dbReference type="InterPro" id="IPR005333">
    <property type="entry name" value="Transcription_factor_TCP"/>
</dbReference>
<reference evidence="8" key="1">
    <citation type="submission" date="2019-09" db="EMBL/GenBank/DDBJ databases">
        <title>Draft genome information of white flower Hibiscus syriacus.</title>
        <authorList>
            <person name="Kim Y.-M."/>
        </authorList>
    </citation>
    <scope>NUCLEOTIDE SEQUENCE [LARGE SCALE GENOMIC DNA]</scope>
    <source>
        <strain evidence="8">YM2019G1</strain>
    </source>
</reference>
<evidence type="ECO:0000256" key="2">
    <source>
        <dbReference type="ARBA" id="ARBA00023015"/>
    </source>
</evidence>
<proteinExistence type="predicted"/>
<sequence>MGDSNYQAAKTSRLGLKHGGGEIVEVEGGRIVRSTGRKDRHSKVCTTKGPRDRRVRLSAHTAIQFYDVQDRLGYDRPSKAFHNLAAESGTRRKTATIMGNEVQILQEIGNNPNPSSETPSSSLQFQDYPPDFPSRTSSHSQDLRLSLQSFPKPMLLLHHHQAAAAAAQAHQSEPVLFSGFNGSSAGWEHHNQQPAEIGKSQRLVAWNNGGTGGGSSGGSGGGRGPLQSSNTPLVRAWIEQPIPTNNQHHQIPQNTHHRHAALSGIGFTASGVFSGFRVPARFQGEEEEHDSLPNKLFSASSHHH</sequence>
<dbReference type="PROSITE" id="PS51369">
    <property type="entry name" value="TCP"/>
    <property type="match status" value="1"/>
</dbReference>
<accession>A0A6A3AVI6</accession>
<dbReference type="PANTHER" id="PTHR31072">
    <property type="entry name" value="TRANSCRIPTION FACTOR TCP4-RELATED"/>
    <property type="match status" value="1"/>
</dbReference>
<keyword evidence="4" id="KW-0804">Transcription</keyword>
<evidence type="ECO:0000256" key="1">
    <source>
        <dbReference type="ARBA" id="ARBA00004123"/>
    </source>
</evidence>
<feature type="compositionally biased region" description="Low complexity" evidence="6">
    <location>
        <begin position="110"/>
        <end position="122"/>
    </location>
</feature>
<evidence type="ECO:0000256" key="4">
    <source>
        <dbReference type="ARBA" id="ARBA00023163"/>
    </source>
</evidence>
<gene>
    <name evidence="8" type="ORF">F3Y22_tig00110372pilonHSYRG00060</name>
</gene>
<keyword evidence="2" id="KW-0805">Transcription regulation</keyword>